<accession>A0A2U8FQ64</accession>
<gene>
    <name evidence="1" type="ORF">DEH84_06990</name>
</gene>
<reference evidence="1 2" key="1">
    <citation type="submission" date="2018-05" db="EMBL/GenBank/DDBJ databases">
        <title>complete genome sequence of Aquabacterium olei NBRC 110486.</title>
        <authorList>
            <person name="Tang B."/>
            <person name="Chang J."/>
            <person name="Zhang L."/>
            <person name="Yang H."/>
        </authorList>
    </citation>
    <scope>NUCLEOTIDE SEQUENCE [LARGE SCALE GENOMIC DNA]</scope>
    <source>
        <strain evidence="1 2">NBRC 110486</strain>
    </source>
</reference>
<dbReference type="OrthoDB" id="9935809at2"/>
<protein>
    <submittedName>
        <fullName evidence="1">Uncharacterized protein</fullName>
    </submittedName>
</protein>
<proteinExistence type="predicted"/>
<dbReference type="EMBL" id="CP029210">
    <property type="protein sequence ID" value="AWI53202.1"/>
    <property type="molecule type" value="Genomic_DNA"/>
</dbReference>
<keyword evidence="2" id="KW-1185">Reference proteome</keyword>
<dbReference type="Proteomes" id="UP000244892">
    <property type="component" value="Chromosome"/>
</dbReference>
<evidence type="ECO:0000313" key="2">
    <source>
        <dbReference type="Proteomes" id="UP000244892"/>
    </source>
</evidence>
<evidence type="ECO:0000313" key="1">
    <source>
        <dbReference type="EMBL" id="AWI53202.1"/>
    </source>
</evidence>
<dbReference type="KEGG" id="aon:DEH84_06990"/>
<organism evidence="1 2">
    <name type="scientific">Aquabacterium olei</name>
    <dbReference type="NCBI Taxonomy" id="1296669"/>
    <lineage>
        <taxon>Bacteria</taxon>
        <taxon>Pseudomonadati</taxon>
        <taxon>Pseudomonadota</taxon>
        <taxon>Betaproteobacteria</taxon>
        <taxon>Burkholderiales</taxon>
        <taxon>Aquabacterium</taxon>
    </lineage>
</organism>
<dbReference type="RefSeq" id="WP_109036007.1">
    <property type="nucleotide sequence ID" value="NZ_CP029210.1"/>
</dbReference>
<sequence length="142" mass="15028">MATYDLTQNASATVLEVLKPQLAYRYERHVNVLAQGGLAVGDTVYFDVDVPDWCRTIVASKRTNTANADTLTVTCVDSGPAIQPMLAIKTASQVQTGGSTSSAAASSVMMQLYPVGKKVRIALTLATSVPAQCVLSVSLYDL</sequence>
<name>A0A2U8FQ64_9BURK</name>
<dbReference type="AlphaFoldDB" id="A0A2U8FQ64"/>